<evidence type="ECO:0000313" key="3">
    <source>
        <dbReference type="EMBL" id="AWN41152.1"/>
    </source>
</evidence>
<name>A0A2U8W6Y2_9HYPH</name>
<dbReference type="EMBL" id="CP029550">
    <property type="protein sequence ID" value="AWN41152.1"/>
    <property type="molecule type" value="Genomic_DNA"/>
</dbReference>
<feature type="compositionally biased region" description="Polar residues" evidence="1">
    <location>
        <begin position="180"/>
        <end position="189"/>
    </location>
</feature>
<dbReference type="RefSeq" id="WP_109889905.1">
    <property type="nucleotide sequence ID" value="NZ_CP029550.1"/>
</dbReference>
<dbReference type="SMART" id="SM00507">
    <property type="entry name" value="HNHc"/>
    <property type="match status" value="1"/>
</dbReference>
<evidence type="ECO:0000256" key="1">
    <source>
        <dbReference type="SAM" id="MobiDB-lite"/>
    </source>
</evidence>
<gene>
    <name evidence="3" type="ORF">DK389_12235</name>
</gene>
<dbReference type="AlphaFoldDB" id="A0A2U8W6Y2"/>
<evidence type="ECO:0000259" key="2">
    <source>
        <dbReference type="SMART" id="SM00507"/>
    </source>
</evidence>
<accession>A0A2U8W6Y2</accession>
<proteinExistence type="predicted"/>
<keyword evidence="4" id="KW-1185">Reference proteome</keyword>
<dbReference type="KEGG" id="mets:DK389_12235"/>
<feature type="domain" description="HNH nuclease" evidence="2">
    <location>
        <begin position="20"/>
        <end position="75"/>
    </location>
</feature>
<dbReference type="OrthoDB" id="7993590at2"/>
<reference evidence="4" key="1">
    <citation type="submission" date="2018-05" db="EMBL/GenBank/DDBJ databases">
        <title>Complete Genome Sequence of Methylobacterium sp. 17SD2-17.</title>
        <authorList>
            <person name="Srinivasan S."/>
        </authorList>
    </citation>
    <scope>NUCLEOTIDE SEQUENCE [LARGE SCALE GENOMIC DNA]</scope>
    <source>
        <strain evidence="4">17SD2-17</strain>
    </source>
</reference>
<dbReference type="Proteomes" id="UP000245926">
    <property type="component" value="Chromosome"/>
</dbReference>
<sequence length="406" mass="44959">MPLITPEDIGTTPRSRLSPRRRLQAWERTNGRCVVCGERIDGARERWIVEHIRALELGGMDELGNMGPAHEACGREKTRDDHARTARAKRQKLRHIGATAPERLLPGSRASPLKRKLSGAVVPRETALFGISAGSAKKMPGFGRSLWRKAAEAEKPLAERIANLQKYAPAQVAAALTHQRPPTRNQSSIGFGMSSAPKREDQQVLAGSLEALIPPEIASLLTPPPLLPDEDPDGYGRLLTAVGVSVEPRDTIEWLWVKDVVDLLWEAQRLRRLRTVLLRTARRQGLSYLLDLYGEPEQDTFQMKRDELVRGWSSGKREAVRQVAALLAKHGLTDEAISAQALSGKLDDLDRIERMIANADGRRNGVLREIDRRRSALGARLRAASDQVIEGEAIDASSDQRGSARR</sequence>
<dbReference type="Gene3D" id="1.10.30.50">
    <property type="match status" value="1"/>
</dbReference>
<feature type="region of interest" description="Disordered" evidence="1">
    <location>
        <begin position="177"/>
        <end position="197"/>
    </location>
</feature>
<protein>
    <recommendedName>
        <fullName evidence="2">HNH nuclease domain-containing protein</fullName>
    </recommendedName>
</protein>
<evidence type="ECO:0000313" key="4">
    <source>
        <dbReference type="Proteomes" id="UP000245926"/>
    </source>
</evidence>
<organism evidence="3 4">
    <name type="scientific">Methylobacterium durans</name>
    <dbReference type="NCBI Taxonomy" id="2202825"/>
    <lineage>
        <taxon>Bacteria</taxon>
        <taxon>Pseudomonadati</taxon>
        <taxon>Pseudomonadota</taxon>
        <taxon>Alphaproteobacteria</taxon>
        <taxon>Hyphomicrobiales</taxon>
        <taxon>Methylobacteriaceae</taxon>
        <taxon>Methylobacterium</taxon>
    </lineage>
</organism>
<dbReference type="InterPro" id="IPR003615">
    <property type="entry name" value="HNH_nuc"/>
</dbReference>